<dbReference type="AlphaFoldDB" id="A0AB74CAU9"/>
<dbReference type="EMBL" id="QQZZ01000104">
    <property type="protein sequence ID" value="RMZ42241.1"/>
    <property type="molecule type" value="Genomic_DNA"/>
</dbReference>
<proteinExistence type="predicted"/>
<gene>
    <name evidence="1" type="ORF">CA14_002458</name>
</gene>
<dbReference type="PANTHER" id="PTHR28266:SF1">
    <property type="entry name" value="LARGE RIBOSOMAL SUBUNIT PROTEIN ML58"/>
    <property type="match status" value="1"/>
</dbReference>
<organism evidence="1 2">
    <name type="scientific">Aspergillus flavus</name>
    <dbReference type="NCBI Taxonomy" id="5059"/>
    <lineage>
        <taxon>Eukaryota</taxon>
        <taxon>Fungi</taxon>
        <taxon>Dikarya</taxon>
        <taxon>Ascomycota</taxon>
        <taxon>Pezizomycotina</taxon>
        <taxon>Eurotiomycetes</taxon>
        <taxon>Eurotiomycetidae</taxon>
        <taxon>Eurotiales</taxon>
        <taxon>Aspergillaceae</taxon>
        <taxon>Aspergillus</taxon>
        <taxon>Aspergillus subgen. Circumdati</taxon>
    </lineage>
</organism>
<dbReference type="Pfam" id="PF12824">
    <property type="entry name" value="MRP-L20"/>
    <property type="match status" value="1"/>
</dbReference>
<comment type="caution">
    <text evidence="1">The sequence shown here is derived from an EMBL/GenBank/DDBJ whole genome shotgun (WGS) entry which is preliminary data.</text>
</comment>
<evidence type="ECO:0000313" key="1">
    <source>
        <dbReference type="EMBL" id="RMZ42241.1"/>
    </source>
</evidence>
<reference evidence="1 2" key="1">
    <citation type="submission" date="2018-07" db="EMBL/GenBank/DDBJ databases">
        <title>Identification of spontaneous genetic mutation associated with occurrence of a yellow conidial color mutant of Aspergillus flavus.</title>
        <authorList>
            <person name="Chang P.-K."/>
            <person name="Mack B.M."/>
            <person name="Scharfenstein L."/>
            <person name="Gilbert M.K."/>
        </authorList>
    </citation>
    <scope>NUCLEOTIDE SEQUENCE [LARGE SCALE GENOMIC DNA]</scope>
    <source>
        <strain evidence="1 2">CA14</strain>
    </source>
</reference>
<dbReference type="InterPro" id="IPR024388">
    <property type="entry name" value="Ribosomal_mL58"/>
</dbReference>
<dbReference type="GO" id="GO:0003735">
    <property type="term" value="F:structural constituent of ribosome"/>
    <property type="evidence" value="ECO:0007669"/>
    <property type="project" value="TreeGrafter"/>
</dbReference>
<protein>
    <submittedName>
        <fullName evidence="1">Mitochondrial 54S ribosomal protein YmL20</fullName>
    </submittedName>
</protein>
<dbReference type="PANTHER" id="PTHR28266">
    <property type="entry name" value="54S RIBOSOMAL PROTEIN L20, MITOCHONDRIAL"/>
    <property type="match status" value="1"/>
</dbReference>
<dbReference type="GO" id="GO:0005762">
    <property type="term" value="C:mitochondrial large ribosomal subunit"/>
    <property type="evidence" value="ECO:0007669"/>
    <property type="project" value="TreeGrafter"/>
</dbReference>
<dbReference type="Proteomes" id="UP000275480">
    <property type="component" value="Unassembled WGS sequence"/>
</dbReference>
<name>A0AB74CAU9_ASPFL</name>
<keyword evidence="1" id="KW-0689">Ribosomal protein</keyword>
<sequence length="196" mass="22247">MATCLTAPKRPFLALPSFVPSSCPSITLQTRRHQSSYRRTKQRLRVKPDASFGVSSTQFHDQIIHNPPSSAPSVYHTPTKFLPLDDVRRTLRGASMNNGNSAQLPSVFKTSVEKRYHLNPSDIEEIRRLRLSDPMTWSRWKLAKRFDCSPMFIAMRYNQDGVQNVGWPEKTDNCEKNPGEEMNEGGAFHLDLALAS</sequence>
<accession>A0AB74CAU9</accession>
<keyword evidence="1" id="KW-0687">Ribonucleoprotein</keyword>
<evidence type="ECO:0000313" key="2">
    <source>
        <dbReference type="Proteomes" id="UP000275480"/>
    </source>
</evidence>